<protein>
    <submittedName>
        <fullName evidence="1">Uncharacterized protein</fullName>
    </submittedName>
</protein>
<keyword evidence="2" id="KW-1185">Reference proteome</keyword>
<name>A0A5B7WXD8_9MICC</name>
<organism evidence="1 2">
    <name type="scientific">Glutamicibacter creatinolyticus</name>
    <dbReference type="NCBI Taxonomy" id="162496"/>
    <lineage>
        <taxon>Bacteria</taxon>
        <taxon>Bacillati</taxon>
        <taxon>Actinomycetota</taxon>
        <taxon>Actinomycetes</taxon>
        <taxon>Micrococcales</taxon>
        <taxon>Micrococcaceae</taxon>
        <taxon>Glutamicibacter</taxon>
    </lineage>
</organism>
<accession>A0A5B7WXD8</accession>
<reference evidence="1 2" key="1">
    <citation type="submission" date="2018-12" db="EMBL/GenBank/DDBJ databases">
        <title>Complete Genome Sequence of Glutamicibacter creatinolyticus strain LGCM259,isolated from an abscess of a 12-year-old mare in Italy.</title>
        <authorList>
            <person name="Santos R.G."/>
            <person name="Silva A.L."/>
            <person name="Seyffert N."/>
            <person name="Castro T.L.P."/>
            <person name="Attili A.R."/>
            <person name="Rifici C."/>
            <person name="Mazzullo G."/>
            <person name="Brenig B."/>
            <person name="Venanzi F."/>
            <person name="Azevedo V."/>
        </authorList>
    </citation>
    <scope>NUCLEOTIDE SEQUENCE [LARGE SCALE GENOMIC DNA]</scope>
    <source>
        <strain evidence="1 2">LGCM 259</strain>
    </source>
</reference>
<sequence>MISLDLILCSAHVGRQWIRRSHYAAKRNAALAGHYAGYKDTFLRV</sequence>
<proteinExistence type="predicted"/>
<dbReference type="KEGG" id="gcr:GcLGCM259_2865"/>
<gene>
    <name evidence="1" type="ORF">GcLGCM259_2865</name>
</gene>
<dbReference type="AlphaFoldDB" id="A0A5B7WXD8"/>
<dbReference type="EMBL" id="CP034412">
    <property type="protein sequence ID" value="QCY48572.1"/>
    <property type="molecule type" value="Genomic_DNA"/>
</dbReference>
<dbReference type="Proteomes" id="UP000307000">
    <property type="component" value="Chromosome"/>
</dbReference>
<dbReference type="RefSeq" id="WP_175419463.1">
    <property type="nucleotide sequence ID" value="NZ_BAAAGL010000020.1"/>
</dbReference>
<evidence type="ECO:0000313" key="1">
    <source>
        <dbReference type="EMBL" id="QCY48572.1"/>
    </source>
</evidence>
<evidence type="ECO:0000313" key="2">
    <source>
        <dbReference type="Proteomes" id="UP000307000"/>
    </source>
</evidence>